<evidence type="ECO:0000313" key="3">
    <source>
        <dbReference type="EMBL" id="KAF1813686.1"/>
    </source>
</evidence>
<dbReference type="InterPro" id="IPR031833">
    <property type="entry name" value="DUF4748"/>
</dbReference>
<dbReference type="PANTHER" id="PTHR41800:SF1">
    <property type="entry name" value="EXPRESSED PROTEIN"/>
    <property type="match status" value="1"/>
</dbReference>
<gene>
    <name evidence="3 5" type="ORF">P152DRAFT_472510</name>
</gene>
<evidence type="ECO:0000256" key="2">
    <source>
        <dbReference type="SAM" id="Phobius"/>
    </source>
</evidence>
<evidence type="ECO:0000256" key="1">
    <source>
        <dbReference type="SAM" id="MobiDB-lite"/>
    </source>
</evidence>
<reference evidence="5" key="3">
    <citation type="submission" date="2025-04" db="UniProtKB">
        <authorList>
            <consortium name="RefSeq"/>
        </authorList>
    </citation>
    <scope>IDENTIFICATION</scope>
    <source>
        <strain evidence="5">CBS 781.70</strain>
    </source>
</reference>
<keyword evidence="2" id="KW-0472">Membrane</keyword>
<keyword evidence="4" id="KW-1185">Reference proteome</keyword>
<evidence type="ECO:0000313" key="4">
    <source>
        <dbReference type="Proteomes" id="UP000504638"/>
    </source>
</evidence>
<keyword evidence="2" id="KW-0812">Transmembrane</keyword>
<dbReference type="EMBL" id="ML975154">
    <property type="protein sequence ID" value="KAF1813686.1"/>
    <property type="molecule type" value="Genomic_DNA"/>
</dbReference>
<protein>
    <submittedName>
        <fullName evidence="3 5">Uncharacterized protein</fullName>
    </submittedName>
</protein>
<accession>A0A6G1G6X4</accession>
<dbReference type="AlphaFoldDB" id="A0A6G1G6X4"/>
<organism evidence="3">
    <name type="scientific">Eremomyces bilateralis CBS 781.70</name>
    <dbReference type="NCBI Taxonomy" id="1392243"/>
    <lineage>
        <taxon>Eukaryota</taxon>
        <taxon>Fungi</taxon>
        <taxon>Dikarya</taxon>
        <taxon>Ascomycota</taxon>
        <taxon>Pezizomycotina</taxon>
        <taxon>Dothideomycetes</taxon>
        <taxon>Dothideomycetes incertae sedis</taxon>
        <taxon>Eremomycetales</taxon>
        <taxon>Eremomycetaceae</taxon>
        <taxon>Eremomyces</taxon>
    </lineage>
</organism>
<dbReference type="GeneID" id="54421727"/>
<dbReference type="PANTHER" id="PTHR41800">
    <property type="entry name" value="EXPRESSED PROTEIN"/>
    <property type="match status" value="1"/>
</dbReference>
<dbReference type="Proteomes" id="UP000504638">
    <property type="component" value="Unplaced"/>
</dbReference>
<proteinExistence type="predicted"/>
<sequence>MNTIRSVGYGWAFLVAAGAGSYYFAKRSINEEREARQTSDRERKFHERQAALREEERQMRLSANSTANAAKKDTFTEPMDPSYEAMRDPAPTRHAPTTDDERVNEKSKFEASEVFHAKKGNRLTGFR</sequence>
<dbReference type="Pfam" id="PF15932">
    <property type="entry name" value="DUF4748"/>
    <property type="match status" value="1"/>
</dbReference>
<reference evidence="3 5" key="1">
    <citation type="submission" date="2020-01" db="EMBL/GenBank/DDBJ databases">
        <authorList>
            <consortium name="DOE Joint Genome Institute"/>
            <person name="Haridas S."/>
            <person name="Albert R."/>
            <person name="Binder M."/>
            <person name="Bloem J."/>
            <person name="Labutti K."/>
            <person name="Salamov A."/>
            <person name="Andreopoulos B."/>
            <person name="Baker S.E."/>
            <person name="Barry K."/>
            <person name="Bills G."/>
            <person name="Bluhm B.H."/>
            <person name="Cannon C."/>
            <person name="Castanera R."/>
            <person name="Culley D.E."/>
            <person name="Daum C."/>
            <person name="Ezra D."/>
            <person name="Gonzalez J.B."/>
            <person name="Henrissat B."/>
            <person name="Kuo A."/>
            <person name="Liang C."/>
            <person name="Lipzen A."/>
            <person name="Lutzoni F."/>
            <person name="Magnuson J."/>
            <person name="Mondo S."/>
            <person name="Nolan M."/>
            <person name="Ohm R."/>
            <person name="Pangilinan J."/>
            <person name="Park H.-J."/>
            <person name="Ramirez L."/>
            <person name="Alfaro M."/>
            <person name="Sun H."/>
            <person name="Tritt A."/>
            <person name="Yoshinaga Y."/>
            <person name="Zwiers L.-H."/>
            <person name="Turgeon B.G."/>
            <person name="Goodwin S.B."/>
            <person name="Spatafora J.W."/>
            <person name="Crous P.W."/>
            <person name="Grigoriev I.V."/>
        </authorList>
    </citation>
    <scope>NUCLEOTIDE SEQUENCE</scope>
    <source>
        <strain evidence="3 5">CBS 781.70</strain>
    </source>
</reference>
<keyword evidence="2" id="KW-1133">Transmembrane helix</keyword>
<feature type="compositionally biased region" description="Basic and acidic residues" evidence="1">
    <location>
        <begin position="85"/>
        <end position="116"/>
    </location>
</feature>
<name>A0A6G1G6X4_9PEZI</name>
<evidence type="ECO:0000313" key="5">
    <source>
        <dbReference type="RefSeq" id="XP_033535317.1"/>
    </source>
</evidence>
<reference evidence="5" key="2">
    <citation type="submission" date="2020-04" db="EMBL/GenBank/DDBJ databases">
        <authorList>
            <consortium name="NCBI Genome Project"/>
        </authorList>
    </citation>
    <scope>NUCLEOTIDE SEQUENCE</scope>
    <source>
        <strain evidence="5">CBS 781.70</strain>
    </source>
</reference>
<feature type="region of interest" description="Disordered" evidence="1">
    <location>
        <begin position="55"/>
        <end position="127"/>
    </location>
</feature>
<feature type="transmembrane region" description="Helical" evidence="2">
    <location>
        <begin position="6"/>
        <end position="25"/>
    </location>
</feature>
<dbReference type="OrthoDB" id="2559326at2759"/>
<dbReference type="RefSeq" id="XP_033535317.1">
    <property type="nucleotide sequence ID" value="XM_033681157.1"/>
</dbReference>